<dbReference type="EMBL" id="JACSQZ010000035">
    <property type="protein sequence ID" value="MBD7915536.1"/>
    <property type="molecule type" value="Genomic_DNA"/>
</dbReference>
<evidence type="ECO:0000313" key="3">
    <source>
        <dbReference type="Proteomes" id="UP000640335"/>
    </source>
</evidence>
<keyword evidence="1" id="KW-0732">Signal</keyword>
<proteinExistence type="predicted"/>
<dbReference type="Proteomes" id="UP000640335">
    <property type="component" value="Unassembled WGS sequence"/>
</dbReference>
<evidence type="ECO:0000313" key="2">
    <source>
        <dbReference type="EMBL" id="MBD7915536.1"/>
    </source>
</evidence>
<feature type="signal peptide" evidence="1">
    <location>
        <begin position="1"/>
        <end position="23"/>
    </location>
</feature>
<evidence type="ECO:0008006" key="4">
    <source>
        <dbReference type="Google" id="ProtNLM"/>
    </source>
</evidence>
<protein>
    <recommendedName>
        <fullName evidence="4">DUF5666 domain-containing protein</fullName>
    </recommendedName>
</protein>
<accession>A0ABR8Q548</accession>
<organism evidence="2 3">
    <name type="scientific">Clostridium gallinarum</name>
    <dbReference type="NCBI Taxonomy" id="2762246"/>
    <lineage>
        <taxon>Bacteria</taxon>
        <taxon>Bacillati</taxon>
        <taxon>Bacillota</taxon>
        <taxon>Clostridia</taxon>
        <taxon>Eubacteriales</taxon>
        <taxon>Clostridiaceae</taxon>
        <taxon>Clostridium</taxon>
    </lineage>
</organism>
<evidence type="ECO:0000256" key="1">
    <source>
        <dbReference type="SAM" id="SignalP"/>
    </source>
</evidence>
<dbReference type="RefSeq" id="WP_191750296.1">
    <property type="nucleotide sequence ID" value="NZ_JACSQZ010000035.1"/>
</dbReference>
<feature type="chain" id="PRO_5045878528" description="DUF5666 domain-containing protein" evidence="1">
    <location>
        <begin position="24"/>
        <end position="127"/>
    </location>
</feature>
<sequence length="127" mass="14156">MKFKKSLVLVCSVLTFSLFLIGAADPSKGMSSKSPVIMGEVIEVEKDESDKTIRITIEGYIKGNEINKIKVVGIVNDETKIMNSANDKKENINIEKGDLVYMRVSEAMTKSMPPQTVVKRLFITKNK</sequence>
<name>A0ABR8Q548_9CLOT</name>
<reference evidence="2 3" key="1">
    <citation type="submission" date="2020-08" db="EMBL/GenBank/DDBJ databases">
        <title>A Genomic Blueprint of the Chicken Gut Microbiome.</title>
        <authorList>
            <person name="Gilroy R."/>
            <person name="Ravi A."/>
            <person name="Getino M."/>
            <person name="Pursley I."/>
            <person name="Horton D.L."/>
            <person name="Alikhan N.-F."/>
            <person name="Baker D."/>
            <person name="Gharbi K."/>
            <person name="Hall N."/>
            <person name="Watson M."/>
            <person name="Adriaenssens E.M."/>
            <person name="Foster-Nyarko E."/>
            <person name="Jarju S."/>
            <person name="Secka A."/>
            <person name="Antonio M."/>
            <person name="Oren A."/>
            <person name="Chaudhuri R."/>
            <person name="La Ragione R.M."/>
            <person name="Hildebrand F."/>
            <person name="Pallen M.J."/>
        </authorList>
    </citation>
    <scope>NUCLEOTIDE SEQUENCE [LARGE SCALE GENOMIC DNA]</scope>
    <source>
        <strain evidence="2 3">Sa3CUN1</strain>
    </source>
</reference>
<gene>
    <name evidence="2" type="ORF">H9660_10290</name>
</gene>
<keyword evidence="3" id="KW-1185">Reference proteome</keyword>
<comment type="caution">
    <text evidence="2">The sequence shown here is derived from an EMBL/GenBank/DDBJ whole genome shotgun (WGS) entry which is preliminary data.</text>
</comment>